<sequence length="1047" mass="114248">MLPSQPPPGGVAAPHARSSLGNYHIGQEIGRGSFATVHRAYRTKTHQLVAIKAVSRQKLTAKLLENLESEINILKAINHRNIVGLEDCFKSDSHIYLVMEYCTGSDLSFYIKQRGKLDTLDFVPRPGMFPGKGPLSLDQNGKMFWPHPAAGGIEERVTRCFLGQLAGALRFLRRQNLIHRDIKPQNLLMQPPTPAEILDGHPLGVPVLKVADFGFARILPAAAMAETLCGSPLYMAPEILRYERYDAKADLWSVGAVLYEMAVGKPPFRANNHVELLRRIEKGEDRIKFPDESTRPGEEPKEPVGVPPCEDIKELIRKLLKRKPAERMDFPAFFESGVWDGFMSESMSSEGESSMSPDLLSVEGSSEVSVSVGDRMRRARFNAAVGRKEKEKEMPTEEWTGHHVKQPTTADPALNPAPAPAPSPALTPTRPAPPAPSSTPYTRPLPASPPIIQHTSPTPRARPSPPPTPIITSPTPAPRQAAQAPRQTPVRRSEPKYYVSDDPPPPSRSPTAPPRPNPPPRQPTVSSSTATTPKAPAAELTNYRQPTSNRRISNAGVSPDEPTPVTPPTNQPPSFGRTRVSEGSPLASTPPITRGVEDESMDSSEVVGREYVMVEKQTVEVNALADEFDQASRVNQALVRRPSSRISVVTRPVSALKPSAAPSSQSSDRAPPIPNSYSPPAGLSSTPPFAVQPSTLRRPSSSALTRPSSIPHAHPPQPSLTVFPPGFSPENLVSRLSASPSSLQTGALARALTNTAIRMIGHGANTAAIALARATNRPHFRPRTSSGRRMSGTAEVDPAEEELLKAVEDLARKAFALFELGDVRLGNWNTLAQGRRDVTGLSRDPAQAQAQAQAQVQGSSSPFADNPIRRKSSSSSTNSEVLRLREQELAAGEACVLYCKALGFIVKGTNMIQRYWEERAGVVGEAGVELNEMVQWLRARFNECYEKAEWAKLRCAEELPFVERLLHDKARDMSRQGAIAELQGDLPVAEAGYENALWLLMALLDEAMYDGGGIKEEDRISVEKVINPIRTRLNTLRQKMVADTKPT</sequence>
<evidence type="ECO:0000256" key="5">
    <source>
        <dbReference type="ARBA" id="ARBA00022777"/>
    </source>
</evidence>
<evidence type="ECO:0000259" key="10">
    <source>
        <dbReference type="PROSITE" id="PS50011"/>
    </source>
</evidence>
<dbReference type="EC" id="2.7.11.1" evidence="1"/>
<keyword evidence="4 8" id="KW-0547">Nucleotide-binding</keyword>
<feature type="region of interest" description="Disordered" evidence="9">
    <location>
        <begin position="650"/>
        <end position="726"/>
    </location>
</feature>
<feature type="region of interest" description="Disordered" evidence="9">
    <location>
        <begin position="839"/>
        <end position="879"/>
    </location>
</feature>
<dbReference type="InterPro" id="IPR017441">
    <property type="entry name" value="Protein_kinase_ATP_BS"/>
</dbReference>
<dbReference type="PROSITE" id="PS00107">
    <property type="entry name" value="PROTEIN_KINASE_ATP"/>
    <property type="match status" value="1"/>
</dbReference>
<comment type="caution">
    <text evidence="11">The sequence shown here is derived from an EMBL/GenBank/DDBJ whole genome shotgun (WGS) entry which is preliminary data.</text>
</comment>
<dbReference type="InterPro" id="IPR022708">
    <property type="entry name" value="Atg1-like_tMIT"/>
</dbReference>
<dbReference type="Pfam" id="PF12063">
    <property type="entry name" value="ATG1-like_MIT1"/>
    <property type="match status" value="1"/>
</dbReference>
<dbReference type="GO" id="GO:0010506">
    <property type="term" value="P:regulation of autophagy"/>
    <property type="evidence" value="ECO:0007669"/>
    <property type="project" value="InterPro"/>
</dbReference>
<dbReference type="PANTHER" id="PTHR24348">
    <property type="entry name" value="SERINE/THREONINE-PROTEIN KINASE UNC-51-RELATED"/>
    <property type="match status" value="1"/>
</dbReference>
<evidence type="ECO:0000256" key="8">
    <source>
        <dbReference type="PROSITE-ProRule" id="PRU10141"/>
    </source>
</evidence>
<feature type="compositionally biased region" description="Basic and acidic residues" evidence="9">
    <location>
        <begin position="285"/>
        <end position="302"/>
    </location>
</feature>
<name>A0AA38HF28_9TREE</name>
<feature type="compositionally biased region" description="Pro residues" evidence="9">
    <location>
        <begin position="502"/>
        <end position="522"/>
    </location>
</feature>
<proteinExistence type="predicted"/>
<dbReference type="Gene3D" id="1.10.510.10">
    <property type="entry name" value="Transferase(Phosphotransferase) domain 1"/>
    <property type="match status" value="1"/>
</dbReference>
<dbReference type="GO" id="GO:0034727">
    <property type="term" value="P:piecemeal microautophagy of the nucleus"/>
    <property type="evidence" value="ECO:0007669"/>
    <property type="project" value="TreeGrafter"/>
</dbReference>
<protein>
    <recommendedName>
        <fullName evidence="1">non-specific serine/threonine protein kinase</fullName>
        <ecNumber evidence="1">2.7.11.1</ecNumber>
    </recommendedName>
    <alternativeName>
        <fullName evidence="7">Autophagy-related protein 1</fullName>
    </alternativeName>
</protein>
<evidence type="ECO:0000256" key="6">
    <source>
        <dbReference type="ARBA" id="ARBA00022840"/>
    </source>
</evidence>
<dbReference type="InterPro" id="IPR000719">
    <property type="entry name" value="Prot_kinase_dom"/>
</dbReference>
<dbReference type="InterPro" id="IPR045269">
    <property type="entry name" value="Atg1-like"/>
</dbReference>
<keyword evidence="6 8" id="KW-0067">ATP-binding</keyword>
<evidence type="ECO:0000256" key="4">
    <source>
        <dbReference type="ARBA" id="ARBA00022741"/>
    </source>
</evidence>
<keyword evidence="3" id="KW-0808">Transferase</keyword>
<dbReference type="GO" id="GO:0042594">
    <property type="term" value="P:response to starvation"/>
    <property type="evidence" value="ECO:0007669"/>
    <property type="project" value="TreeGrafter"/>
</dbReference>
<dbReference type="GO" id="GO:0000045">
    <property type="term" value="P:autophagosome assembly"/>
    <property type="evidence" value="ECO:0007669"/>
    <property type="project" value="TreeGrafter"/>
</dbReference>
<gene>
    <name evidence="11" type="ORF">MKK02DRAFT_35743</name>
</gene>
<dbReference type="SMART" id="SM00220">
    <property type="entry name" value="S_TKc"/>
    <property type="match status" value="1"/>
</dbReference>
<dbReference type="GO" id="GO:0061709">
    <property type="term" value="P:reticulophagy"/>
    <property type="evidence" value="ECO:0007669"/>
    <property type="project" value="TreeGrafter"/>
</dbReference>
<keyword evidence="12" id="KW-1185">Reference proteome</keyword>
<dbReference type="GO" id="GO:0000422">
    <property type="term" value="P:autophagy of mitochondrion"/>
    <property type="evidence" value="ECO:0007669"/>
    <property type="project" value="TreeGrafter"/>
</dbReference>
<evidence type="ECO:0000256" key="2">
    <source>
        <dbReference type="ARBA" id="ARBA00022527"/>
    </source>
</evidence>
<evidence type="ECO:0000256" key="3">
    <source>
        <dbReference type="ARBA" id="ARBA00022679"/>
    </source>
</evidence>
<dbReference type="GO" id="GO:0005829">
    <property type="term" value="C:cytosol"/>
    <property type="evidence" value="ECO:0007669"/>
    <property type="project" value="TreeGrafter"/>
</dbReference>
<feature type="compositionally biased region" description="Polar residues" evidence="9">
    <location>
        <begin position="542"/>
        <end position="556"/>
    </location>
</feature>
<feature type="compositionally biased region" description="Pro residues" evidence="9">
    <location>
        <begin position="561"/>
        <end position="571"/>
    </location>
</feature>
<dbReference type="GO" id="GO:0004674">
    <property type="term" value="F:protein serine/threonine kinase activity"/>
    <property type="evidence" value="ECO:0007669"/>
    <property type="project" value="UniProtKB-KW"/>
</dbReference>
<organism evidence="11 12">
    <name type="scientific">Dioszegia hungarica</name>
    <dbReference type="NCBI Taxonomy" id="4972"/>
    <lineage>
        <taxon>Eukaryota</taxon>
        <taxon>Fungi</taxon>
        <taxon>Dikarya</taxon>
        <taxon>Basidiomycota</taxon>
        <taxon>Agaricomycotina</taxon>
        <taxon>Tremellomycetes</taxon>
        <taxon>Tremellales</taxon>
        <taxon>Bulleribasidiaceae</taxon>
        <taxon>Dioszegia</taxon>
    </lineage>
</organism>
<dbReference type="CDD" id="cd14009">
    <property type="entry name" value="STKc_ATG1_ULK_like"/>
    <property type="match status" value="1"/>
</dbReference>
<evidence type="ECO:0000313" key="11">
    <source>
        <dbReference type="EMBL" id="KAI9638752.1"/>
    </source>
</evidence>
<dbReference type="EMBL" id="JAKWFO010000002">
    <property type="protein sequence ID" value="KAI9638752.1"/>
    <property type="molecule type" value="Genomic_DNA"/>
</dbReference>
<feature type="region of interest" description="Disordered" evidence="9">
    <location>
        <begin position="285"/>
        <end position="308"/>
    </location>
</feature>
<evidence type="ECO:0000313" key="12">
    <source>
        <dbReference type="Proteomes" id="UP001164286"/>
    </source>
</evidence>
<dbReference type="InterPro" id="IPR001245">
    <property type="entry name" value="Ser-Thr/Tyr_kinase_cat_dom"/>
</dbReference>
<dbReference type="SUPFAM" id="SSF56112">
    <property type="entry name" value="Protein kinase-like (PK-like)"/>
    <property type="match status" value="1"/>
</dbReference>
<dbReference type="Pfam" id="PF07714">
    <property type="entry name" value="PK_Tyr_Ser-Thr"/>
    <property type="match status" value="1"/>
</dbReference>
<feature type="compositionally biased region" description="Pro residues" evidence="9">
    <location>
        <begin position="415"/>
        <end position="437"/>
    </location>
</feature>
<feature type="compositionally biased region" description="Polar residues" evidence="9">
    <location>
        <begin position="675"/>
        <end position="708"/>
    </location>
</feature>
<reference evidence="11" key="1">
    <citation type="journal article" date="2022" name="G3 (Bethesda)">
        <title>High quality genome of the basidiomycete yeast Dioszegia hungarica PDD-24b-2 isolated from cloud water.</title>
        <authorList>
            <person name="Jarrige D."/>
            <person name="Haridas S."/>
            <person name="Bleykasten-Grosshans C."/>
            <person name="Joly M."/>
            <person name="Nadalig T."/>
            <person name="Sancelme M."/>
            <person name="Vuilleumier S."/>
            <person name="Grigoriev I.V."/>
            <person name="Amato P."/>
            <person name="Bringel F."/>
        </authorList>
    </citation>
    <scope>NUCLEOTIDE SEQUENCE</scope>
    <source>
        <strain evidence="11">PDD-24b-2</strain>
    </source>
</reference>
<dbReference type="Pfam" id="PF21127">
    <property type="entry name" value="ATG1-like_MIT2"/>
    <property type="match status" value="1"/>
</dbReference>
<dbReference type="FunFam" id="3.30.200.20:FF:000042">
    <property type="entry name" value="Aurora kinase A"/>
    <property type="match status" value="1"/>
</dbReference>
<dbReference type="GO" id="GO:0005524">
    <property type="term" value="F:ATP binding"/>
    <property type="evidence" value="ECO:0007669"/>
    <property type="project" value="UniProtKB-UniRule"/>
</dbReference>
<evidence type="ECO:0000256" key="7">
    <source>
        <dbReference type="ARBA" id="ARBA00030237"/>
    </source>
</evidence>
<feature type="compositionally biased region" description="Low complexity" evidence="9">
    <location>
        <begin position="846"/>
        <end position="855"/>
    </location>
</feature>
<dbReference type="GO" id="GO:0005776">
    <property type="term" value="C:autophagosome"/>
    <property type="evidence" value="ECO:0007669"/>
    <property type="project" value="TreeGrafter"/>
</dbReference>
<dbReference type="AlphaFoldDB" id="A0AA38HF28"/>
<dbReference type="InterPro" id="IPR011009">
    <property type="entry name" value="Kinase-like_dom_sf"/>
</dbReference>
<feature type="compositionally biased region" description="Pro residues" evidence="9">
    <location>
        <begin position="460"/>
        <end position="469"/>
    </location>
</feature>
<dbReference type="PROSITE" id="PS00108">
    <property type="entry name" value="PROTEIN_KINASE_ST"/>
    <property type="match status" value="1"/>
</dbReference>
<accession>A0AA38HF28</accession>
<evidence type="ECO:0000256" key="1">
    <source>
        <dbReference type="ARBA" id="ARBA00012513"/>
    </source>
</evidence>
<keyword evidence="2" id="KW-0723">Serine/threonine-protein kinase</keyword>
<feature type="binding site" evidence="8">
    <location>
        <position position="52"/>
    </location>
    <ligand>
        <name>ATP</name>
        <dbReference type="ChEBI" id="CHEBI:30616"/>
    </ligand>
</feature>
<feature type="compositionally biased region" description="Low complexity" evidence="9">
    <location>
        <begin position="470"/>
        <end position="490"/>
    </location>
</feature>
<dbReference type="GO" id="GO:0034045">
    <property type="term" value="C:phagophore assembly site membrane"/>
    <property type="evidence" value="ECO:0007669"/>
    <property type="project" value="TreeGrafter"/>
</dbReference>
<dbReference type="InterPro" id="IPR048941">
    <property type="entry name" value="ATG1-like_MIT2"/>
</dbReference>
<feature type="region of interest" description="Disordered" evidence="9">
    <location>
        <begin position="381"/>
        <end position="608"/>
    </location>
</feature>
<feature type="compositionally biased region" description="Basic and acidic residues" evidence="9">
    <location>
        <begin position="386"/>
        <end position="401"/>
    </location>
</feature>
<keyword evidence="5" id="KW-0418">Kinase</keyword>
<evidence type="ECO:0000256" key="9">
    <source>
        <dbReference type="SAM" id="MobiDB-lite"/>
    </source>
</evidence>
<dbReference type="Gene3D" id="3.30.200.20">
    <property type="entry name" value="Phosphorylase Kinase, domain 1"/>
    <property type="match status" value="1"/>
</dbReference>
<dbReference type="InterPro" id="IPR008271">
    <property type="entry name" value="Ser/Thr_kinase_AS"/>
</dbReference>
<dbReference type="Proteomes" id="UP001164286">
    <property type="component" value="Unassembled WGS sequence"/>
</dbReference>
<dbReference type="PANTHER" id="PTHR24348:SF22">
    <property type="entry name" value="NON-SPECIFIC SERINE_THREONINE PROTEIN KINASE"/>
    <property type="match status" value="1"/>
</dbReference>
<dbReference type="RefSeq" id="XP_052948529.1">
    <property type="nucleotide sequence ID" value="XM_053089254.1"/>
</dbReference>
<dbReference type="PROSITE" id="PS50011">
    <property type="entry name" value="PROTEIN_KINASE_DOM"/>
    <property type="match status" value="1"/>
</dbReference>
<feature type="compositionally biased region" description="Low complexity" evidence="9">
    <location>
        <begin position="523"/>
        <end position="538"/>
    </location>
</feature>
<dbReference type="GeneID" id="77728459"/>
<feature type="domain" description="Protein kinase" evidence="10">
    <location>
        <begin position="23"/>
        <end position="343"/>
    </location>
</feature>